<keyword evidence="2" id="KW-1185">Reference proteome</keyword>
<sequence length="46" mass="4976">MGFTLIAALLVYLLQALAVYNLPVIGGFIAELVKIVQAQLHTPRVP</sequence>
<dbReference type="EMBL" id="LR792684">
    <property type="protein sequence ID" value="CAB3392808.1"/>
    <property type="molecule type" value="Genomic_DNA"/>
</dbReference>
<evidence type="ECO:0000313" key="2">
    <source>
        <dbReference type="Proteomes" id="UP000501793"/>
    </source>
</evidence>
<accession>A0ACA8ZDR7</accession>
<proteinExistence type="predicted"/>
<organism evidence="1 2">
    <name type="scientific">Kyrpidia spormannii</name>
    <dbReference type="NCBI Taxonomy" id="2055160"/>
    <lineage>
        <taxon>Bacteria</taxon>
        <taxon>Bacillati</taxon>
        <taxon>Bacillota</taxon>
        <taxon>Bacilli</taxon>
        <taxon>Bacillales</taxon>
        <taxon>Alicyclobacillaceae</taxon>
        <taxon>Kyrpidia</taxon>
    </lineage>
</organism>
<name>A0ACA8ZDR7_9BACL</name>
<gene>
    <name evidence="1" type="ORF">FAVT5_2063</name>
</gene>
<dbReference type="Proteomes" id="UP000501793">
    <property type="component" value="Chromosome"/>
</dbReference>
<evidence type="ECO:0000313" key="1">
    <source>
        <dbReference type="EMBL" id="CAB3392808.1"/>
    </source>
</evidence>
<protein>
    <submittedName>
        <fullName evidence="1">Uncharacterized protein</fullName>
    </submittedName>
</protein>
<reference evidence="1" key="1">
    <citation type="submission" date="2020-04" db="EMBL/GenBank/DDBJ databases">
        <authorList>
            <person name="Hogendoorn C."/>
        </authorList>
    </citation>
    <scope>NUCLEOTIDE SEQUENCE</scope>
    <source>
        <strain evidence="1">FAVT5</strain>
    </source>
</reference>